<dbReference type="InterPro" id="IPR014922">
    <property type="entry name" value="YdhG-like"/>
</dbReference>
<dbReference type="Gene3D" id="3.90.1150.200">
    <property type="match status" value="1"/>
</dbReference>
<evidence type="ECO:0000313" key="3">
    <source>
        <dbReference type="Proteomes" id="UP001501081"/>
    </source>
</evidence>
<name>A0ABP7PY79_9SPHI</name>
<evidence type="ECO:0000259" key="1">
    <source>
        <dbReference type="Pfam" id="PF08818"/>
    </source>
</evidence>
<proteinExistence type="predicted"/>
<comment type="caution">
    <text evidence="2">The sequence shown here is derived from an EMBL/GenBank/DDBJ whole genome shotgun (WGS) entry which is preliminary data.</text>
</comment>
<gene>
    <name evidence="2" type="ORF">GCM10022246_27140</name>
</gene>
<dbReference type="Proteomes" id="UP001501081">
    <property type="component" value="Unassembled WGS sequence"/>
</dbReference>
<organism evidence="2 3">
    <name type="scientific">Pedobacter ginsengiterrae</name>
    <dbReference type="NCBI Taxonomy" id="871696"/>
    <lineage>
        <taxon>Bacteria</taxon>
        <taxon>Pseudomonadati</taxon>
        <taxon>Bacteroidota</taxon>
        <taxon>Sphingobacteriia</taxon>
        <taxon>Sphingobacteriales</taxon>
        <taxon>Sphingobacteriaceae</taxon>
        <taxon>Pedobacter</taxon>
    </lineage>
</organism>
<reference evidence="3" key="1">
    <citation type="journal article" date="2019" name="Int. J. Syst. Evol. Microbiol.">
        <title>The Global Catalogue of Microorganisms (GCM) 10K type strain sequencing project: providing services to taxonomists for standard genome sequencing and annotation.</title>
        <authorList>
            <consortium name="The Broad Institute Genomics Platform"/>
            <consortium name="The Broad Institute Genome Sequencing Center for Infectious Disease"/>
            <person name="Wu L."/>
            <person name="Ma J."/>
        </authorList>
    </citation>
    <scope>NUCLEOTIDE SEQUENCE [LARGE SCALE GENOMIC DNA]</scope>
    <source>
        <strain evidence="3">JCM 17338</strain>
    </source>
</reference>
<accession>A0ABP7PY79</accession>
<dbReference type="RefSeq" id="WP_344767908.1">
    <property type="nucleotide sequence ID" value="NZ_BAABAK010000015.1"/>
</dbReference>
<keyword evidence="3" id="KW-1185">Reference proteome</keyword>
<sequence length="124" mass="14306">MEKTDPKTIDEYVALFPIKTQQILQQARETIHKAVPNAKEVISYKMPAFKQNGVLVYFAAYKKHIGFYPTGSGIEAFQHKFENYKWSKGAVQFPIDKPMPLDLISRITKFKAERDLEKAAKKKL</sequence>
<evidence type="ECO:0000313" key="2">
    <source>
        <dbReference type="EMBL" id="GAA3973368.1"/>
    </source>
</evidence>
<dbReference type="Pfam" id="PF08818">
    <property type="entry name" value="DUF1801"/>
    <property type="match status" value="1"/>
</dbReference>
<feature type="domain" description="YdhG-like" evidence="1">
    <location>
        <begin position="21"/>
        <end position="110"/>
    </location>
</feature>
<dbReference type="EMBL" id="BAABAK010000015">
    <property type="protein sequence ID" value="GAA3973368.1"/>
    <property type="molecule type" value="Genomic_DNA"/>
</dbReference>
<protein>
    <submittedName>
        <fullName evidence="2">DUF1801 domain-containing protein</fullName>
    </submittedName>
</protein>
<dbReference type="SUPFAM" id="SSF159888">
    <property type="entry name" value="YdhG-like"/>
    <property type="match status" value="1"/>
</dbReference>